<accession>S6BLE2</accession>
<protein>
    <submittedName>
        <fullName evidence="2">Uncharacterized protein</fullName>
    </submittedName>
</protein>
<name>S6BLE2_BABBO</name>
<dbReference type="VEuPathDB" id="PiroplasmaDB:BBOV_III001590"/>
<evidence type="ECO:0000313" key="2">
    <source>
        <dbReference type="EMBL" id="BAN64817.1"/>
    </source>
</evidence>
<reference evidence="2" key="1">
    <citation type="journal article" date="2014" name="BMC Genomics">
        <title>The Babesia bovis gene and promoter model: an update from full-length EST analysis.</title>
        <authorList>
            <person name="Yamagishi J."/>
            <person name="Wakaguri H."/>
            <person name="Yokoyama N."/>
            <person name="Yamashita R."/>
            <person name="Suzuki Y."/>
            <person name="Xuan X."/>
            <person name="Igarashi I."/>
        </authorList>
    </citation>
    <scope>NUCLEOTIDE SEQUENCE</scope>
    <source>
        <strain evidence="2">Texas</strain>
    </source>
</reference>
<evidence type="ECO:0000256" key="1">
    <source>
        <dbReference type="SAM" id="MobiDB-lite"/>
    </source>
</evidence>
<organism evidence="2">
    <name type="scientific">Babesia bovis</name>
    <dbReference type="NCBI Taxonomy" id="5865"/>
    <lineage>
        <taxon>Eukaryota</taxon>
        <taxon>Sar</taxon>
        <taxon>Alveolata</taxon>
        <taxon>Apicomplexa</taxon>
        <taxon>Aconoidasida</taxon>
        <taxon>Piroplasmida</taxon>
        <taxon>Babesiidae</taxon>
        <taxon>Babesia</taxon>
    </lineage>
</organism>
<dbReference type="EMBL" id="AK441023">
    <property type="protein sequence ID" value="BAN64817.1"/>
    <property type="molecule type" value="mRNA"/>
</dbReference>
<gene>
    <name evidence="2" type="primary">BBOV_III001590</name>
</gene>
<proteinExistence type="evidence at transcript level"/>
<feature type="compositionally biased region" description="Basic and acidic residues" evidence="1">
    <location>
        <begin position="179"/>
        <end position="193"/>
    </location>
</feature>
<dbReference type="AlphaFoldDB" id="S6BLE2"/>
<sequence>MPKQKEDASSGTAKSESVDTLTSYLNMKSPLLGSLEFDASIPEPPVDAHMLSYDLNHDEIGYQPSALELFDGCISFREFQNGITSEDLDDISSNLYGLNDDNLMSQLVIDARNSHSSTMARLKELRGEIMGDPAMQLLKSTFTRAAEGLPEDVVQLLFATDVPKTDASRAQNLMGSPRESPRDKRSSVREKWESMSTNERIDHYISCINDSFVPVDSLRHPTNPNAKIAKYYKIMPNVGLWKNRYIQAGVDGVTSVTAANDAGKLAVGGFLHVAKDGATHRTYEYYNMTDSEETMDAHDISGSDERFRFVRMYSCQKSTKSDGNDNYFLLSLPPRLHSKINSGIYGTDSTYSDAMDEDLGAEKDGDESAIHILSVKGHKMVLTKAGKAKRPDILLTYTDDASPRAGHE</sequence>
<feature type="region of interest" description="Disordered" evidence="1">
    <location>
        <begin position="168"/>
        <end position="193"/>
    </location>
</feature>